<keyword evidence="3" id="KW-1185">Reference proteome</keyword>
<reference evidence="2 3" key="1">
    <citation type="submission" date="2019-09" db="EMBL/GenBank/DDBJ databases">
        <authorList>
            <person name="Cao W.R."/>
        </authorList>
    </citation>
    <scope>NUCLEOTIDE SEQUENCE [LARGE SCALE GENOMIC DNA]</scope>
    <source>
        <strain evidence="3">a4</strain>
    </source>
</reference>
<dbReference type="OrthoDB" id="155521at2"/>
<dbReference type="InterPro" id="IPR045197">
    <property type="entry name" value="NUP210-like"/>
</dbReference>
<dbReference type="Proteomes" id="UP000467305">
    <property type="component" value="Unassembled WGS sequence"/>
</dbReference>
<gene>
    <name evidence="2" type="ORF">F7018_17880</name>
</gene>
<dbReference type="EMBL" id="WAAU01000037">
    <property type="protein sequence ID" value="KAB1153217.1"/>
    <property type="molecule type" value="Genomic_DNA"/>
</dbReference>
<evidence type="ECO:0000259" key="1">
    <source>
        <dbReference type="PROSITE" id="PS51549"/>
    </source>
</evidence>
<comment type="caution">
    <text evidence="2">The sequence shown here is derived from an EMBL/GenBank/DDBJ whole genome shotgun (WGS) entry which is preliminary data.</text>
</comment>
<protein>
    <recommendedName>
        <fullName evidence="1">DM13 domain-containing protein</fullName>
    </recommendedName>
</protein>
<sequence length="400" mass="42853">MKHLKTLLVLSIILLQSCVQNDIINDRVDEKLAFSTSIQELTIKDTFQYNTKYTDNVGEVQTPTVTWTTSNPDIISVSNSGLITALKIGTSTITASVTTSEGKVVTNENEITVVKAQPKIEINNLLQNLTINKTHQYTTTYTNDLGENETHPVTWSSSNSAILSVSSSGLITAVALGDATITATVTINGNAISTEDVLTVVGIAERLTINNPVTELDANTNQTHQYTTTYTDQTGQVQTPQITWSSSDSNIASVSSTGLVTANTIGNVTITASVTLNGNTTTDDNTLTITGSAPKEKSGTIKTTSSYALSGTFTLKEIPGTNDLELSINADYNASTALPGLYLYMTNNPNTVGGAKEIQKVTVFNGAHTYTIKNTGIDDFNHLLYWCKPFSVKVGDAEIK</sequence>
<dbReference type="RefSeq" id="WP_150901472.1">
    <property type="nucleotide sequence ID" value="NZ_WAAU01000037.1"/>
</dbReference>
<dbReference type="PROSITE" id="PS51257">
    <property type="entry name" value="PROKAR_LIPOPROTEIN"/>
    <property type="match status" value="1"/>
</dbReference>
<evidence type="ECO:0000313" key="3">
    <source>
        <dbReference type="Proteomes" id="UP000467305"/>
    </source>
</evidence>
<dbReference type="Gene3D" id="2.60.40.1080">
    <property type="match status" value="3"/>
</dbReference>
<organism evidence="2 3">
    <name type="scientific">Tenacibaculum aiptasiae</name>
    <dbReference type="NCBI Taxonomy" id="426481"/>
    <lineage>
        <taxon>Bacteria</taxon>
        <taxon>Pseudomonadati</taxon>
        <taxon>Bacteroidota</taxon>
        <taxon>Flavobacteriia</taxon>
        <taxon>Flavobacteriales</taxon>
        <taxon>Flavobacteriaceae</taxon>
        <taxon>Tenacibaculum</taxon>
    </lineage>
</organism>
<name>A0A7J5A6S3_9FLAO</name>
<dbReference type="PANTHER" id="PTHR23019:SF0">
    <property type="entry name" value="NUCLEAR PORE MEMBRANE GLYCOPROTEIN 210"/>
    <property type="match status" value="1"/>
</dbReference>
<feature type="domain" description="DM13" evidence="1">
    <location>
        <begin position="299"/>
        <end position="400"/>
    </location>
</feature>
<dbReference type="Pfam" id="PF02368">
    <property type="entry name" value="Big_2"/>
    <property type="match status" value="3"/>
</dbReference>
<accession>A0A7J5A6S3</accession>
<dbReference type="PROSITE" id="PS51549">
    <property type="entry name" value="DM13"/>
    <property type="match status" value="1"/>
</dbReference>
<dbReference type="InterPro" id="IPR003343">
    <property type="entry name" value="Big_2"/>
</dbReference>
<dbReference type="AlphaFoldDB" id="A0A7J5A6S3"/>
<dbReference type="InterPro" id="IPR019545">
    <property type="entry name" value="DM13_domain"/>
</dbReference>
<dbReference type="PANTHER" id="PTHR23019">
    <property type="entry name" value="NUCLEAR PORE MEMBRANE GLYCOPROTEIN GP210-RELATED"/>
    <property type="match status" value="1"/>
</dbReference>
<proteinExistence type="predicted"/>
<dbReference type="SUPFAM" id="SSF49373">
    <property type="entry name" value="Invasin/intimin cell-adhesion fragments"/>
    <property type="match status" value="3"/>
</dbReference>
<evidence type="ECO:0000313" key="2">
    <source>
        <dbReference type="EMBL" id="KAB1153217.1"/>
    </source>
</evidence>
<dbReference type="InterPro" id="IPR008964">
    <property type="entry name" value="Invasin/intimin_cell_adhesion"/>
</dbReference>
<dbReference type="SMART" id="SM00635">
    <property type="entry name" value="BID_2"/>
    <property type="match status" value="3"/>
</dbReference>